<keyword evidence="1" id="KW-0812">Transmembrane</keyword>
<feature type="transmembrane region" description="Helical" evidence="1">
    <location>
        <begin position="110"/>
        <end position="127"/>
    </location>
</feature>
<comment type="caution">
    <text evidence="2">The sequence shown here is derived from an EMBL/GenBank/DDBJ whole genome shotgun (WGS) entry which is preliminary data.</text>
</comment>
<evidence type="ECO:0000313" key="3">
    <source>
        <dbReference type="Proteomes" id="UP001260188"/>
    </source>
</evidence>
<dbReference type="Pfam" id="PF10823">
    <property type="entry name" value="DUF2568"/>
    <property type="match status" value="1"/>
</dbReference>
<proteinExistence type="predicted"/>
<sequence length="132" mass="14381">MSELPNVRPATPEAPQQAAGTRRALSAIELLAFACQLFAFATFAIWGFAAWDFPLNLVFGIGAPVVAILLWALFVSPRAVLMVHPFVRALVELFVYASATIAWWSMDQAWIGLMFGVIAVTCGVIAGRRRLS</sequence>
<keyword evidence="3" id="KW-1185">Reference proteome</keyword>
<dbReference type="EMBL" id="JAVIZA010000001">
    <property type="protein sequence ID" value="MDR6167237.1"/>
    <property type="molecule type" value="Genomic_DNA"/>
</dbReference>
<evidence type="ECO:0008006" key="4">
    <source>
        <dbReference type="Google" id="ProtNLM"/>
    </source>
</evidence>
<feature type="transmembrane region" description="Helical" evidence="1">
    <location>
        <begin position="86"/>
        <end position="104"/>
    </location>
</feature>
<protein>
    <recommendedName>
        <fullName evidence="4">DUF2568 domain-containing protein</fullName>
    </recommendedName>
</protein>
<accession>A0ABU1I037</accession>
<feature type="transmembrane region" description="Helical" evidence="1">
    <location>
        <begin position="30"/>
        <end position="49"/>
    </location>
</feature>
<keyword evidence="1" id="KW-1133">Transmembrane helix</keyword>
<dbReference type="InterPro" id="IPR021214">
    <property type="entry name" value="DUF2568"/>
</dbReference>
<keyword evidence="1" id="KW-0472">Membrane</keyword>
<gene>
    <name evidence="2" type="ORF">QE367_001441</name>
</gene>
<dbReference type="Proteomes" id="UP001260188">
    <property type="component" value="Unassembled WGS sequence"/>
</dbReference>
<name>A0ABU1I037_9MICO</name>
<evidence type="ECO:0000256" key="1">
    <source>
        <dbReference type="SAM" id="Phobius"/>
    </source>
</evidence>
<reference evidence="2 3" key="1">
    <citation type="submission" date="2023-08" db="EMBL/GenBank/DDBJ databases">
        <title>Functional and genomic diversity of the sorghum phyllosphere microbiome.</title>
        <authorList>
            <person name="Shade A."/>
        </authorList>
    </citation>
    <scope>NUCLEOTIDE SEQUENCE [LARGE SCALE GENOMIC DNA]</scope>
    <source>
        <strain evidence="2 3">SORGH_AS_0919</strain>
    </source>
</reference>
<evidence type="ECO:0000313" key="2">
    <source>
        <dbReference type="EMBL" id="MDR6167237.1"/>
    </source>
</evidence>
<feature type="transmembrane region" description="Helical" evidence="1">
    <location>
        <begin position="55"/>
        <end position="74"/>
    </location>
</feature>
<dbReference type="RefSeq" id="WP_309665717.1">
    <property type="nucleotide sequence ID" value="NZ_JAVIZA010000001.1"/>
</dbReference>
<organism evidence="2 3">
    <name type="scientific">Microbacterium paludicola</name>
    <dbReference type="NCBI Taxonomy" id="300019"/>
    <lineage>
        <taxon>Bacteria</taxon>
        <taxon>Bacillati</taxon>
        <taxon>Actinomycetota</taxon>
        <taxon>Actinomycetes</taxon>
        <taxon>Micrococcales</taxon>
        <taxon>Microbacteriaceae</taxon>
        <taxon>Microbacterium</taxon>
    </lineage>
</organism>